<evidence type="ECO:0000313" key="13">
    <source>
        <dbReference type="Ensembl" id="ENSBGRP00000024552.1"/>
    </source>
</evidence>
<dbReference type="GO" id="GO:0004867">
    <property type="term" value="F:serine-type endopeptidase inhibitor activity"/>
    <property type="evidence" value="ECO:0007669"/>
    <property type="project" value="UniProtKB-KW"/>
</dbReference>
<evidence type="ECO:0000256" key="8">
    <source>
        <dbReference type="ARBA" id="ARBA00022900"/>
    </source>
</evidence>
<keyword evidence="7" id="KW-0732">Signal</keyword>
<reference evidence="13" key="2">
    <citation type="submission" date="2025-08" db="UniProtKB">
        <authorList>
            <consortium name="Ensembl"/>
        </authorList>
    </citation>
    <scope>IDENTIFICATION</scope>
</reference>
<reference evidence="13" key="3">
    <citation type="submission" date="2025-09" db="UniProtKB">
        <authorList>
            <consortium name="Ensembl"/>
        </authorList>
    </citation>
    <scope>IDENTIFICATION</scope>
</reference>
<dbReference type="SUPFAM" id="SSF56574">
    <property type="entry name" value="Serpins"/>
    <property type="match status" value="1"/>
</dbReference>
<evidence type="ECO:0000256" key="10">
    <source>
        <dbReference type="ARBA" id="ARBA00023329"/>
    </source>
</evidence>
<dbReference type="CDD" id="cd19551">
    <property type="entry name" value="serpinA3_A1AC"/>
    <property type="match status" value="1"/>
</dbReference>
<dbReference type="FunFam" id="2.30.39.10:FF:000002">
    <property type="entry name" value="Serpin family D member 1"/>
    <property type="match status" value="1"/>
</dbReference>
<dbReference type="InterPro" id="IPR000215">
    <property type="entry name" value="Serpin_fam"/>
</dbReference>
<dbReference type="PANTHER" id="PTHR11461:SF145">
    <property type="entry name" value="ALPHA-1-ANTICHYMOTRYPSIN"/>
    <property type="match status" value="1"/>
</dbReference>
<evidence type="ECO:0000256" key="11">
    <source>
        <dbReference type="RuleBase" id="RU000411"/>
    </source>
</evidence>
<keyword evidence="14" id="KW-1185">Reference proteome</keyword>
<feature type="domain" description="Serpin" evidence="12">
    <location>
        <begin position="114"/>
        <end position="471"/>
    </location>
</feature>
<accession>A0A8B9XTY3</accession>
<name>A0A8B9XTY3_BOSMU</name>
<dbReference type="GO" id="GO:0042583">
    <property type="term" value="C:chromaffin granule"/>
    <property type="evidence" value="ECO:0007669"/>
    <property type="project" value="UniProtKB-SubCell"/>
</dbReference>
<dbReference type="PANTHER" id="PTHR11461">
    <property type="entry name" value="SERINE PROTEASE INHIBITOR, SERPIN"/>
    <property type="match status" value="1"/>
</dbReference>
<evidence type="ECO:0000256" key="3">
    <source>
        <dbReference type="ARBA" id="ARBA00009500"/>
    </source>
</evidence>
<dbReference type="PROSITE" id="PS00284">
    <property type="entry name" value="SERPIN"/>
    <property type="match status" value="1"/>
</dbReference>
<keyword evidence="8" id="KW-0722">Serine protease inhibitor</keyword>
<evidence type="ECO:0000256" key="2">
    <source>
        <dbReference type="ARBA" id="ARBA00004613"/>
    </source>
</evidence>
<evidence type="ECO:0000256" key="7">
    <source>
        <dbReference type="ARBA" id="ARBA00022729"/>
    </source>
</evidence>
<reference evidence="13" key="1">
    <citation type="submission" date="2019-05" db="EMBL/GenBank/DDBJ databases">
        <authorList>
            <person name="Zhang S."/>
            <person name="Liu J."/>
        </authorList>
    </citation>
    <scope>NUCLEOTIDE SEQUENCE [LARGE SCALE GENOMIC DNA]</scope>
</reference>
<dbReference type="SMART" id="SM00093">
    <property type="entry name" value="SERPIN"/>
    <property type="match status" value="1"/>
</dbReference>
<dbReference type="GO" id="GO:0005615">
    <property type="term" value="C:extracellular space"/>
    <property type="evidence" value="ECO:0007669"/>
    <property type="project" value="InterPro"/>
</dbReference>
<dbReference type="Gene3D" id="2.30.39.10">
    <property type="entry name" value="Alpha-1-antitrypsin, domain 1"/>
    <property type="match status" value="1"/>
</dbReference>
<dbReference type="InterPro" id="IPR023795">
    <property type="entry name" value="Serpin_CS"/>
</dbReference>
<evidence type="ECO:0000256" key="9">
    <source>
        <dbReference type="ARBA" id="ARBA00023180"/>
    </source>
</evidence>
<keyword evidence="5" id="KW-0964">Secreted</keyword>
<dbReference type="Gene3D" id="3.30.497.10">
    <property type="entry name" value="Antithrombin, subunit I, domain 2"/>
    <property type="match status" value="1"/>
</dbReference>
<sequence>MVICPFQSEDRVLCCPRQCFTSLGGGLCRINRQQHPGNSSIRAGGGSGSTAHTLLSQADMRTERMSPLLALGILVAGLCSRVHCLPENVTPEEQQKVTSVDGHSLASSNTDFAFSLYKQLALKNPNKNVIFSPLSISIALAFLSLGAHGPTVTEILEGLKFNLTETPETEIHQGFQHLLQTFNQPSNQLQLSVGNAIFVPEELKLLDKFRKDAEAFYASEVLSINFKDSEAAVKLINEYVKNKTHGKIEKLFNDLDVLTNLILLNYIFFKAQWKTRFDPKHTEQAEFHVSKNKTVEVPMMTLDLETPYFWDEELGCMLVELTYSSNDSALFILPDEGKMQDLEAKLTPETLTRWRKSLQPRRIHELYLPKFSIKSNYELNDTLSQMGIKKIFTNADLSGITGTGDLVVSQVVHGAALDVDEEGTEGAAATGIGIEKLSFQKTTVRFDRPFLIAIALKDTQSIIFLGKVTNPSQA</sequence>
<dbReference type="FunFam" id="3.30.497.10:FF:000001">
    <property type="entry name" value="Serine protease inhibitor"/>
    <property type="match status" value="1"/>
</dbReference>
<evidence type="ECO:0000256" key="1">
    <source>
        <dbReference type="ARBA" id="ARBA00004248"/>
    </source>
</evidence>
<dbReference type="InterPro" id="IPR036186">
    <property type="entry name" value="Serpin_sf"/>
</dbReference>
<proteinExistence type="inferred from homology"/>
<organism evidence="13 14">
    <name type="scientific">Bos mutus grunniens</name>
    <name type="common">Wild yak</name>
    <name type="synonym">Bos grunniens</name>
    <dbReference type="NCBI Taxonomy" id="30521"/>
    <lineage>
        <taxon>Eukaryota</taxon>
        <taxon>Metazoa</taxon>
        <taxon>Chordata</taxon>
        <taxon>Craniata</taxon>
        <taxon>Vertebrata</taxon>
        <taxon>Euteleostomi</taxon>
        <taxon>Mammalia</taxon>
        <taxon>Eutheria</taxon>
        <taxon>Laurasiatheria</taxon>
        <taxon>Artiodactyla</taxon>
        <taxon>Ruminantia</taxon>
        <taxon>Pecora</taxon>
        <taxon>Bovidae</taxon>
        <taxon>Bovinae</taxon>
        <taxon>Bos</taxon>
    </lineage>
</organism>
<comment type="subcellular location">
    <subcellularLocation>
        <location evidence="1">Cytoplasmic vesicle</location>
        <location evidence="1">Secretory vesicle</location>
        <location evidence="1">Chromaffin granule</location>
    </subcellularLocation>
    <subcellularLocation>
        <location evidence="2">Secreted</location>
    </subcellularLocation>
</comment>
<evidence type="ECO:0000259" key="12">
    <source>
        <dbReference type="SMART" id="SM00093"/>
    </source>
</evidence>
<dbReference type="InterPro" id="IPR023796">
    <property type="entry name" value="Serpin_dom"/>
</dbReference>
<dbReference type="Ensembl" id="ENSBGRT00000028313.1">
    <property type="protein sequence ID" value="ENSBGRP00000024552.1"/>
    <property type="gene ID" value="ENSBGRG00000015394.1"/>
</dbReference>
<comment type="similarity">
    <text evidence="3 11">Belongs to the serpin family.</text>
</comment>
<evidence type="ECO:0000256" key="5">
    <source>
        <dbReference type="ARBA" id="ARBA00022525"/>
    </source>
</evidence>
<dbReference type="InterPro" id="IPR042178">
    <property type="entry name" value="Serpin_sf_1"/>
</dbReference>
<evidence type="ECO:0000256" key="4">
    <source>
        <dbReference type="ARBA" id="ARBA00011738"/>
    </source>
</evidence>
<protein>
    <recommendedName>
        <fullName evidence="12">Serpin domain-containing protein</fullName>
    </recommendedName>
</protein>
<dbReference type="GeneTree" id="ENSGT00940000154392"/>
<comment type="subunit">
    <text evidence="4">Homodimer.</text>
</comment>
<dbReference type="InterPro" id="IPR042185">
    <property type="entry name" value="Serpin_sf_2"/>
</dbReference>
<keyword evidence="9" id="KW-0325">Glycoprotein</keyword>
<dbReference type="Pfam" id="PF00079">
    <property type="entry name" value="Serpin"/>
    <property type="match status" value="1"/>
</dbReference>
<evidence type="ECO:0000313" key="14">
    <source>
        <dbReference type="Proteomes" id="UP000694520"/>
    </source>
</evidence>
<dbReference type="AlphaFoldDB" id="A0A8B9XTY3"/>
<keyword evidence="6" id="KW-0646">Protease inhibitor</keyword>
<evidence type="ECO:0000256" key="6">
    <source>
        <dbReference type="ARBA" id="ARBA00022690"/>
    </source>
</evidence>
<keyword evidence="10" id="KW-0968">Cytoplasmic vesicle</keyword>
<dbReference type="Proteomes" id="UP000694520">
    <property type="component" value="Chromosome 17"/>
</dbReference>